<dbReference type="PROSITE" id="PS50928">
    <property type="entry name" value="ABC_TM1"/>
    <property type="match status" value="1"/>
</dbReference>
<evidence type="ECO:0000256" key="7">
    <source>
        <dbReference type="RuleBase" id="RU363032"/>
    </source>
</evidence>
<feature type="transmembrane region" description="Helical" evidence="7">
    <location>
        <begin position="69"/>
        <end position="96"/>
    </location>
</feature>
<dbReference type="CDD" id="cd06261">
    <property type="entry name" value="TM_PBP2"/>
    <property type="match status" value="1"/>
</dbReference>
<evidence type="ECO:0000256" key="1">
    <source>
        <dbReference type="ARBA" id="ARBA00004651"/>
    </source>
</evidence>
<dbReference type="SUPFAM" id="SSF161098">
    <property type="entry name" value="MetI-like"/>
    <property type="match status" value="1"/>
</dbReference>
<accession>A0ABT3H5J6</accession>
<feature type="transmembrane region" description="Helical" evidence="7">
    <location>
        <begin position="223"/>
        <end position="244"/>
    </location>
</feature>
<proteinExistence type="inferred from homology"/>
<evidence type="ECO:0000256" key="4">
    <source>
        <dbReference type="ARBA" id="ARBA00022692"/>
    </source>
</evidence>
<comment type="caution">
    <text evidence="9">The sequence shown here is derived from an EMBL/GenBank/DDBJ whole genome shotgun (WGS) entry which is preliminary data.</text>
</comment>
<keyword evidence="4 7" id="KW-0812">Transmembrane</keyword>
<evidence type="ECO:0000313" key="10">
    <source>
        <dbReference type="Proteomes" id="UP001208938"/>
    </source>
</evidence>
<dbReference type="EMBL" id="JAPDFL010000002">
    <property type="protein sequence ID" value="MCW1935071.1"/>
    <property type="molecule type" value="Genomic_DNA"/>
</dbReference>
<keyword evidence="10" id="KW-1185">Reference proteome</keyword>
<dbReference type="InterPro" id="IPR000515">
    <property type="entry name" value="MetI-like"/>
</dbReference>
<evidence type="ECO:0000256" key="5">
    <source>
        <dbReference type="ARBA" id="ARBA00022989"/>
    </source>
</evidence>
<sequence length="254" mass="27222">MTLLHRSLWFLASLALLVGLIWGWQILADARVLPRAFFPGPDLTWRALKRGVANGSLLSDTLTTLRRMALGWALASLIGVALGAFVGTSAWARVWIAPMFEALRPLPASAIAPVAMLFLGLTDTMILTLIAFGALWPMLLTTVHGFSNIHVRRREVATSLGLSRSAFITKIALPGALPDIMGGLRLGLTIALILVVVGEMVTVQGGLGARILLAARAFNAPEIFAGIAVLGVIGLLTNAVLSLVETYALRWQRR</sequence>
<protein>
    <submittedName>
        <fullName evidence="9">ABC transporter permease</fullName>
    </submittedName>
</protein>
<evidence type="ECO:0000256" key="3">
    <source>
        <dbReference type="ARBA" id="ARBA00022475"/>
    </source>
</evidence>
<comment type="similarity">
    <text evidence="7">Belongs to the binding-protein-dependent transport system permease family.</text>
</comment>
<evidence type="ECO:0000256" key="2">
    <source>
        <dbReference type="ARBA" id="ARBA00022448"/>
    </source>
</evidence>
<evidence type="ECO:0000259" key="8">
    <source>
        <dbReference type="PROSITE" id="PS50928"/>
    </source>
</evidence>
<dbReference type="PANTHER" id="PTHR30151:SF0">
    <property type="entry name" value="ABC TRANSPORTER PERMEASE PROTEIN MJ0413-RELATED"/>
    <property type="match status" value="1"/>
</dbReference>
<reference evidence="9 10" key="1">
    <citation type="submission" date="2022-10" db="EMBL/GenBank/DDBJ databases">
        <title>Pararhodobacter sp. nov., isolated from marine algae.</title>
        <authorList>
            <person name="Choi B.J."/>
            <person name="Kim J.M."/>
            <person name="Lee J.K."/>
            <person name="Choi D.G."/>
            <person name="Jeon C.O."/>
        </authorList>
    </citation>
    <scope>NUCLEOTIDE SEQUENCE [LARGE SCALE GENOMIC DNA]</scope>
    <source>
        <strain evidence="9 10">ZQ420</strain>
    </source>
</reference>
<evidence type="ECO:0000256" key="6">
    <source>
        <dbReference type="ARBA" id="ARBA00023136"/>
    </source>
</evidence>
<dbReference type="PANTHER" id="PTHR30151">
    <property type="entry name" value="ALKANE SULFONATE ABC TRANSPORTER-RELATED, MEMBRANE SUBUNIT"/>
    <property type="match status" value="1"/>
</dbReference>
<name>A0ABT3H5J6_9RHOB</name>
<organism evidence="9 10">
    <name type="scientific">Pararhodobacter zhoushanensis</name>
    <dbReference type="NCBI Taxonomy" id="2479545"/>
    <lineage>
        <taxon>Bacteria</taxon>
        <taxon>Pseudomonadati</taxon>
        <taxon>Pseudomonadota</taxon>
        <taxon>Alphaproteobacteria</taxon>
        <taxon>Rhodobacterales</taxon>
        <taxon>Paracoccaceae</taxon>
        <taxon>Pararhodobacter</taxon>
    </lineage>
</organism>
<keyword evidence="3" id="KW-1003">Cell membrane</keyword>
<dbReference type="Gene3D" id="1.10.3720.10">
    <property type="entry name" value="MetI-like"/>
    <property type="match status" value="1"/>
</dbReference>
<evidence type="ECO:0000313" key="9">
    <source>
        <dbReference type="EMBL" id="MCW1935071.1"/>
    </source>
</evidence>
<feature type="transmembrane region" description="Helical" evidence="7">
    <location>
        <begin position="108"/>
        <end position="136"/>
    </location>
</feature>
<keyword evidence="5 7" id="KW-1133">Transmembrane helix</keyword>
<keyword evidence="6 7" id="KW-0472">Membrane</keyword>
<dbReference type="InterPro" id="IPR035906">
    <property type="entry name" value="MetI-like_sf"/>
</dbReference>
<gene>
    <name evidence="9" type="ORF">OKW52_23130</name>
</gene>
<feature type="transmembrane region" description="Helical" evidence="7">
    <location>
        <begin position="184"/>
        <end position="203"/>
    </location>
</feature>
<feature type="domain" description="ABC transmembrane type-1" evidence="8">
    <location>
        <begin position="61"/>
        <end position="245"/>
    </location>
</feature>
<dbReference type="RefSeq" id="WP_264507955.1">
    <property type="nucleotide sequence ID" value="NZ_JAPDFL010000002.1"/>
</dbReference>
<keyword evidence="2 7" id="KW-0813">Transport</keyword>
<dbReference type="Pfam" id="PF00528">
    <property type="entry name" value="BPD_transp_1"/>
    <property type="match status" value="1"/>
</dbReference>
<comment type="subcellular location">
    <subcellularLocation>
        <location evidence="1 7">Cell membrane</location>
        <topology evidence="1 7">Multi-pass membrane protein</topology>
    </subcellularLocation>
</comment>
<dbReference type="Proteomes" id="UP001208938">
    <property type="component" value="Unassembled WGS sequence"/>
</dbReference>